<protein>
    <recommendedName>
        <fullName evidence="3">EF-hand domain-containing protein</fullName>
    </recommendedName>
</protein>
<dbReference type="PROSITE" id="PS50222">
    <property type="entry name" value="EF_HAND_2"/>
    <property type="match status" value="1"/>
</dbReference>
<gene>
    <name evidence="4" type="ORF">TVY486_0802310</name>
</gene>
<dbReference type="GO" id="GO:0005509">
    <property type="term" value="F:calcium ion binding"/>
    <property type="evidence" value="ECO:0007669"/>
    <property type="project" value="InterPro"/>
</dbReference>
<keyword evidence="1" id="KW-0106">Calcium</keyword>
<feature type="compositionally biased region" description="Gly residues" evidence="2">
    <location>
        <begin position="216"/>
        <end position="228"/>
    </location>
</feature>
<sequence length="390" mass="43236">MRQFSTIFADSRAFTQQALLVDPLPEDELTVYVQRSLLPADVVQEAWTAFHRYRSIEERREKRRQMRMNSIMLKTSGSQQPKSLMAEETGRELTVGRGGFISQNQSRTGSRVGCTRARSRVCLPGDPSETQAGNNCEGENGTYVPKNTVGGEVKEEGEEESQQEHLLKAGGLRQFFEDIDMPISSLEVAELMDMLNDDPADIFLLRKSVESLAEGGGVDAGGTTGGGPKTSTAKKKSLFNSGGRKKSQVDSSARALKAEIRLQDKTLDGKELASLRLHKDPPRDGITFSSFLYILSDLRLEQENTLEAREKEVDDLFYRLDVDGDGEITVNDLQCILKKRFPAGDILCGDRDVKQLLGMEMPQLELTLLQCDVDNDGKVTLSDLHSALQP</sequence>
<dbReference type="SUPFAM" id="SSF47473">
    <property type="entry name" value="EF-hand"/>
    <property type="match status" value="1"/>
</dbReference>
<dbReference type="InterPro" id="IPR011992">
    <property type="entry name" value="EF-hand-dom_pair"/>
</dbReference>
<reference evidence="4" key="1">
    <citation type="journal article" date="2012" name="Proc. Natl. Acad. Sci. U.S.A.">
        <title>Antigenic diversity is generated by distinct evolutionary mechanisms in African trypanosome species.</title>
        <authorList>
            <person name="Jackson A.P."/>
            <person name="Berry A."/>
            <person name="Aslett M."/>
            <person name="Allison H.C."/>
            <person name="Burton P."/>
            <person name="Vavrova-Anderson J."/>
            <person name="Brown R."/>
            <person name="Browne H."/>
            <person name="Corton N."/>
            <person name="Hauser H."/>
            <person name="Gamble J."/>
            <person name="Gilderthorp R."/>
            <person name="Marcello L."/>
            <person name="McQuillan J."/>
            <person name="Otto T.D."/>
            <person name="Quail M.A."/>
            <person name="Sanders M.J."/>
            <person name="van Tonder A."/>
            <person name="Ginger M.L."/>
            <person name="Field M.C."/>
            <person name="Barry J.D."/>
            <person name="Hertz-Fowler C."/>
            <person name="Berriman M."/>
        </authorList>
    </citation>
    <scope>NUCLEOTIDE SEQUENCE</scope>
    <source>
        <strain evidence="4">Y486</strain>
    </source>
</reference>
<dbReference type="InterPro" id="IPR002048">
    <property type="entry name" value="EF_hand_dom"/>
</dbReference>
<evidence type="ECO:0000313" key="4">
    <source>
        <dbReference type="EMBL" id="CCC49622.1"/>
    </source>
</evidence>
<feature type="domain" description="EF-hand" evidence="3">
    <location>
        <begin position="308"/>
        <end position="343"/>
    </location>
</feature>
<dbReference type="Pfam" id="PF13499">
    <property type="entry name" value="EF-hand_7"/>
    <property type="match status" value="1"/>
</dbReference>
<dbReference type="OMA" id="NNCEGEN"/>
<feature type="region of interest" description="Disordered" evidence="2">
    <location>
        <begin position="216"/>
        <end position="252"/>
    </location>
</feature>
<accession>G0U0M3</accession>
<dbReference type="Gene3D" id="1.10.238.10">
    <property type="entry name" value="EF-hand"/>
    <property type="match status" value="1"/>
</dbReference>
<evidence type="ECO:0000259" key="3">
    <source>
        <dbReference type="PROSITE" id="PS50222"/>
    </source>
</evidence>
<evidence type="ECO:0000256" key="2">
    <source>
        <dbReference type="SAM" id="MobiDB-lite"/>
    </source>
</evidence>
<evidence type="ECO:0000256" key="1">
    <source>
        <dbReference type="ARBA" id="ARBA00022837"/>
    </source>
</evidence>
<dbReference type="AlphaFoldDB" id="G0U0M3"/>
<dbReference type="VEuPathDB" id="TriTrypDB:TvY486_0802310"/>
<proteinExistence type="predicted"/>
<name>G0U0M3_TRYVY</name>
<dbReference type="PROSITE" id="PS00018">
    <property type="entry name" value="EF_HAND_1"/>
    <property type="match status" value="2"/>
</dbReference>
<dbReference type="InterPro" id="IPR018247">
    <property type="entry name" value="EF_Hand_1_Ca_BS"/>
</dbReference>
<organism evidence="4">
    <name type="scientific">Trypanosoma vivax (strain Y486)</name>
    <dbReference type="NCBI Taxonomy" id="1055687"/>
    <lineage>
        <taxon>Eukaryota</taxon>
        <taxon>Discoba</taxon>
        <taxon>Euglenozoa</taxon>
        <taxon>Kinetoplastea</taxon>
        <taxon>Metakinetoplastina</taxon>
        <taxon>Trypanosomatida</taxon>
        <taxon>Trypanosomatidae</taxon>
        <taxon>Trypanosoma</taxon>
        <taxon>Duttonella</taxon>
    </lineage>
</organism>
<dbReference type="EMBL" id="HE573024">
    <property type="protein sequence ID" value="CCC49622.1"/>
    <property type="molecule type" value="Genomic_DNA"/>
</dbReference>